<dbReference type="GO" id="GO:0008804">
    <property type="term" value="F:carbamate kinase activity"/>
    <property type="evidence" value="ECO:0007669"/>
    <property type="project" value="UniProtKB-UniRule"/>
</dbReference>
<dbReference type="PANTHER" id="PTHR30409:SF1">
    <property type="entry name" value="CARBAMATE KINASE-RELATED"/>
    <property type="match status" value="1"/>
</dbReference>
<evidence type="ECO:0000256" key="3">
    <source>
        <dbReference type="ARBA" id="ARBA00022777"/>
    </source>
</evidence>
<organism evidence="7 8">
    <name type="scientific">Paraburkholderia guartelaensis</name>
    <dbReference type="NCBI Taxonomy" id="2546446"/>
    <lineage>
        <taxon>Bacteria</taxon>
        <taxon>Pseudomonadati</taxon>
        <taxon>Pseudomonadota</taxon>
        <taxon>Betaproteobacteria</taxon>
        <taxon>Burkholderiales</taxon>
        <taxon>Burkholderiaceae</taxon>
        <taxon>Paraburkholderia</taxon>
    </lineage>
</organism>
<dbReference type="Proteomes" id="UP000295606">
    <property type="component" value="Unassembled WGS sequence"/>
</dbReference>
<name>A0A4R5L3S8_9BURK</name>
<evidence type="ECO:0000259" key="6">
    <source>
        <dbReference type="Pfam" id="PF00696"/>
    </source>
</evidence>
<dbReference type="FunFam" id="3.40.1160.10:FF:000007">
    <property type="entry name" value="Carbamate kinase"/>
    <property type="match status" value="1"/>
</dbReference>
<comment type="caution">
    <text evidence="7">The sequence shown here is derived from an EMBL/GenBank/DDBJ whole genome shotgun (WGS) entry which is preliminary data.</text>
</comment>
<dbReference type="Gene3D" id="3.40.1160.10">
    <property type="entry name" value="Acetylglutamate kinase-like"/>
    <property type="match status" value="1"/>
</dbReference>
<dbReference type="EMBL" id="SMOD01000067">
    <property type="protein sequence ID" value="TDG02302.1"/>
    <property type="molecule type" value="Genomic_DNA"/>
</dbReference>
<dbReference type="SUPFAM" id="SSF53633">
    <property type="entry name" value="Carbamate kinase-like"/>
    <property type="match status" value="1"/>
</dbReference>
<protein>
    <recommendedName>
        <fullName evidence="4 5">Carbamate kinase</fullName>
    </recommendedName>
</protein>
<dbReference type="PRINTS" id="PR01469">
    <property type="entry name" value="CARBMTKINASE"/>
</dbReference>
<dbReference type="InterPro" id="IPR036393">
    <property type="entry name" value="AceGlu_kinase-like_sf"/>
</dbReference>
<dbReference type="InterPro" id="IPR003964">
    <property type="entry name" value="Carb_kinase"/>
</dbReference>
<evidence type="ECO:0000256" key="1">
    <source>
        <dbReference type="ARBA" id="ARBA00011066"/>
    </source>
</evidence>
<dbReference type="GO" id="GO:0005829">
    <property type="term" value="C:cytosol"/>
    <property type="evidence" value="ECO:0007669"/>
    <property type="project" value="TreeGrafter"/>
</dbReference>
<accession>A0A4R5L3S8</accession>
<sequence length="309" mass="32781">MRIVIALGGNALLRRGEPMTAENQRENVRVAATQISQIAQGNELVIAHGNGPQVGLLALQGEAYKDVPGYPLDVLGAQTEGMIGYMIEQELGNLLPYEVPFATILTQVEVDANDPAFQHPSKPIGPVYTKEQAEKLAAERGWAIAPDGDKFRRVVASPRPKHIFEIRPVKWLLERGTIVICAGGGGIPTLYGEGHKLGGVEAVIDKDLCSALLAQELEADMLIIATDVNATYVDWSKPSQKAIASAHPDELEKLGFAAGSMGPKVMAAAEFARNTGKDAVIGALADIVAISQSTAGTRVSTATSGVTFY</sequence>
<evidence type="ECO:0000256" key="2">
    <source>
        <dbReference type="ARBA" id="ARBA00022679"/>
    </source>
</evidence>
<evidence type="ECO:0000256" key="5">
    <source>
        <dbReference type="PIRNR" id="PIRNR000723"/>
    </source>
</evidence>
<dbReference type="RefSeq" id="WP_133190417.1">
    <property type="nucleotide sequence ID" value="NZ_SMOD01000067.1"/>
</dbReference>
<evidence type="ECO:0000313" key="7">
    <source>
        <dbReference type="EMBL" id="TDG02302.1"/>
    </source>
</evidence>
<dbReference type="PIRSF" id="PIRSF000723">
    <property type="entry name" value="Carbamate_kin"/>
    <property type="match status" value="1"/>
</dbReference>
<dbReference type="InterPro" id="IPR001048">
    <property type="entry name" value="Asp/Glu/Uridylate_kinase"/>
</dbReference>
<dbReference type="NCBIfam" id="TIGR00746">
    <property type="entry name" value="arcC"/>
    <property type="match status" value="1"/>
</dbReference>
<gene>
    <name evidence="7" type="primary">arcC</name>
    <name evidence="7" type="ORF">E1N52_40340</name>
</gene>
<keyword evidence="2 5" id="KW-0808">Transferase</keyword>
<dbReference type="GO" id="GO:0019546">
    <property type="term" value="P:L-arginine deiminase pathway"/>
    <property type="evidence" value="ECO:0007669"/>
    <property type="project" value="TreeGrafter"/>
</dbReference>
<dbReference type="OrthoDB" id="9766717at2"/>
<dbReference type="Pfam" id="PF00696">
    <property type="entry name" value="AA_kinase"/>
    <property type="match status" value="1"/>
</dbReference>
<dbReference type="CDD" id="cd04235">
    <property type="entry name" value="AAK_CK"/>
    <property type="match status" value="1"/>
</dbReference>
<reference evidence="7 8" key="1">
    <citation type="submission" date="2019-03" db="EMBL/GenBank/DDBJ databases">
        <title>Paraburkholderia sp. isolated from native Mimosa gymnas in Guartela State Park, Brazil.</title>
        <authorList>
            <person name="Paulitsch F."/>
            <person name="Hungria M."/>
            <person name="Delamuta J.R.M."/>
            <person name="Ribeiro R.A."/>
            <person name="Dall'Agnol R."/>
            <person name="Silva J.S.B."/>
        </authorList>
    </citation>
    <scope>NUCLEOTIDE SEQUENCE [LARGE SCALE GENOMIC DNA]</scope>
    <source>
        <strain evidence="7 8">CNPSo 3008</strain>
    </source>
</reference>
<dbReference type="NCBIfam" id="NF009008">
    <property type="entry name" value="PRK12354.1"/>
    <property type="match status" value="1"/>
</dbReference>
<proteinExistence type="inferred from homology"/>
<keyword evidence="3 5" id="KW-0418">Kinase</keyword>
<dbReference type="AlphaFoldDB" id="A0A4R5L3S8"/>
<evidence type="ECO:0000313" key="8">
    <source>
        <dbReference type="Proteomes" id="UP000295606"/>
    </source>
</evidence>
<comment type="similarity">
    <text evidence="1 5">Belongs to the carbamate kinase family.</text>
</comment>
<feature type="domain" description="Aspartate/glutamate/uridylate kinase" evidence="6">
    <location>
        <begin position="1"/>
        <end position="281"/>
    </location>
</feature>
<dbReference type="PANTHER" id="PTHR30409">
    <property type="entry name" value="CARBAMATE KINASE"/>
    <property type="match status" value="1"/>
</dbReference>
<evidence type="ECO:0000256" key="4">
    <source>
        <dbReference type="NCBIfam" id="TIGR00746"/>
    </source>
</evidence>